<dbReference type="NCBIfam" id="TIGR01549">
    <property type="entry name" value="HAD-SF-IA-v1"/>
    <property type="match status" value="1"/>
</dbReference>
<proteinExistence type="predicted"/>
<dbReference type="EMBL" id="JASXSZ010000005">
    <property type="protein sequence ID" value="MDL9980796.1"/>
    <property type="molecule type" value="Genomic_DNA"/>
</dbReference>
<protein>
    <submittedName>
        <fullName evidence="4">HAD family hydrolase</fullName>
        <ecNumber evidence="4">3.1.3.-</ecNumber>
    </submittedName>
</protein>
<dbReference type="InterPro" id="IPR051400">
    <property type="entry name" value="HAD-like_hydrolase"/>
</dbReference>
<evidence type="ECO:0000256" key="2">
    <source>
        <dbReference type="ARBA" id="ARBA00022801"/>
    </source>
</evidence>
<keyword evidence="3" id="KW-0460">Magnesium</keyword>
<dbReference type="InterPro" id="IPR036412">
    <property type="entry name" value="HAD-like_sf"/>
</dbReference>
<comment type="caution">
    <text evidence="4">The sequence shown here is derived from an EMBL/GenBank/DDBJ whole genome shotgun (WGS) entry which is preliminary data.</text>
</comment>
<dbReference type="RefSeq" id="WP_286289754.1">
    <property type="nucleotide sequence ID" value="NZ_JASXSZ010000005.1"/>
</dbReference>
<dbReference type="SFLD" id="SFLDS00003">
    <property type="entry name" value="Haloacid_Dehalogenase"/>
    <property type="match status" value="1"/>
</dbReference>
<dbReference type="InterPro" id="IPR006439">
    <property type="entry name" value="HAD-SF_hydro_IA"/>
</dbReference>
<dbReference type="InterPro" id="IPR023214">
    <property type="entry name" value="HAD_sf"/>
</dbReference>
<dbReference type="Gene3D" id="1.20.120.710">
    <property type="entry name" value="Haloacid dehalogenase hydrolase-like domain"/>
    <property type="match status" value="1"/>
</dbReference>
<dbReference type="Gene3D" id="3.40.50.1000">
    <property type="entry name" value="HAD superfamily/HAD-like"/>
    <property type="match status" value="1"/>
</dbReference>
<accession>A0ABT7N257</accession>
<evidence type="ECO:0000256" key="1">
    <source>
        <dbReference type="ARBA" id="ARBA00001946"/>
    </source>
</evidence>
<evidence type="ECO:0000313" key="5">
    <source>
        <dbReference type="Proteomes" id="UP001235064"/>
    </source>
</evidence>
<dbReference type="SFLD" id="SFLDG01129">
    <property type="entry name" value="C1.5:_HAD__Beta-PGM__Phosphata"/>
    <property type="match status" value="1"/>
</dbReference>
<dbReference type="Pfam" id="PF00702">
    <property type="entry name" value="Hydrolase"/>
    <property type="match status" value="1"/>
</dbReference>
<gene>
    <name evidence="4" type="ORF">QSV35_15760</name>
</gene>
<dbReference type="Proteomes" id="UP001235064">
    <property type="component" value="Unassembled WGS sequence"/>
</dbReference>
<comment type="cofactor">
    <cofactor evidence="1">
        <name>Mg(2+)</name>
        <dbReference type="ChEBI" id="CHEBI:18420"/>
    </cofactor>
</comment>
<name>A0ABT7N257_9MICO</name>
<evidence type="ECO:0000313" key="4">
    <source>
        <dbReference type="EMBL" id="MDL9980796.1"/>
    </source>
</evidence>
<reference evidence="4 5" key="1">
    <citation type="submission" date="2023-06" db="EMBL/GenBank/DDBJ databases">
        <title>Microbacterium sp. nov., isolated from a waste landfill.</title>
        <authorList>
            <person name="Wen W."/>
        </authorList>
    </citation>
    <scope>NUCLEOTIDE SEQUENCE [LARGE SCALE GENOMIC DNA]</scope>
    <source>
        <strain evidence="4 5">ASV49</strain>
    </source>
</reference>
<sequence>MSADIRAVCFDLDGTLLRDDHVDGVVRAVADELAMRYPGVDAAALAEANENVWWDYWPAVGDAWMRGEVPGDEVPTEVWRRSLAQVGVTDATAATEAFELHTALEGNAFALYPEAMDVLAALRDRGIRTAVITNGPSGLQRSKLMAVDLAEGFDAVLVSGEVGIQKPDAAIFALAVERLGVSPGEALHIGDNQVADVGGARGAGLTAVWIDRNGAALASEPHHVVDDLRGLLPLV</sequence>
<organism evidence="4 5">
    <name type="scientific">Microbacterium candidum</name>
    <dbReference type="NCBI Taxonomy" id="3041922"/>
    <lineage>
        <taxon>Bacteria</taxon>
        <taxon>Bacillati</taxon>
        <taxon>Actinomycetota</taxon>
        <taxon>Actinomycetes</taxon>
        <taxon>Micrococcales</taxon>
        <taxon>Microbacteriaceae</taxon>
        <taxon>Microbacterium</taxon>
    </lineage>
</organism>
<evidence type="ECO:0000256" key="3">
    <source>
        <dbReference type="ARBA" id="ARBA00022842"/>
    </source>
</evidence>
<dbReference type="PRINTS" id="PR00413">
    <property type="entry name" value="HADHALOGNASE"/>
</dbReference>
<dbReference type="SUPFAM" id="SSF56784">
    <property type="entry name" value="HAD-like"/>
    <property type="match status" value="1"/>
</dbReference>
<dbReference type="GO" id="GO:0016787">
    <property type="term" value="F:hydrolase activity"/>
    <property type="evidence" value="ECO:0007669"/>
    <property type="project" value="UniProtKB-KW"/>
</dbReference>
<dbReference type="EC" id="3.1.3.-" evidence="4"/>
<dbReference type="PANTHER" id="PTHR46470">
    <property type="entry name" value="N-ACYLNEURAMINATE-9-PHOSPHATASE"/>
    <property type="match status" value="1"/>
</dbReference>
<dbReference type="NCBIfam" id="TIGR01509">
    <property type="entry name" value="HAD-SF-IA-v3"/>
    <property type="match status" value="1"/>
</dbReference>
<keyword evidence="5" id="KW-1185">Reference proteome</keyword>
<keyword evidence="2 4" id="KW-0378">Hydrolase</keyword>